<dbReference type="EMBL" id="PGCI01000977">
    <property type="protein sequence ID" value="PLW10116.1"/>
    <property type="molecule type" value="Genomic_DNA"/>
</dbReference>
<evidence type="ECO:0000313" key="2">
    <source>
        <dbReference type="EMBL" id="PLW10116.1"/>
    </source>
</evidence>
<accession>A0A2N5SA47</accession>
<protein>
    <submittedName>
        <fullName evidence="2">Uncharacterized protein</fullName>
    </submittedName>
</protein>
<dbReference type="Proteomes" id="UP000235392">
    <property type="component" value="Unassembled WGS sequence"/>
</dbReference>
<reference evidence="2 4" key="1">
    <citation type="submission" date="2017-11" db="EMBL/GenBank/DDBJ databases">
        <title>De novo assembly and phasing of dikaryotic genomes from two isolates of Puccinia coronata f. sp. avenae, the causal agent of oat crown rust.</title>
        <authorList>
            <person name="Miller M.E."/>
            <person name="Zhang Y."/>
            <person name="Omidvar V."/>
            <person name="Sperschneider J."/>
            <person name="Schwessinger B."/>
            <person name="Raley C."/>
            <person name="Palmer J.M."/>
            <person name="Garnica D."/>
            <person name="Upadhyaya N."/>
            <person name="Rathjen J."/>
            <person name="Taylor J.M."/>
            <person name="Park R.F."/>
            <person name="Dodds P.N."/>
            <person name="Hirsch C.D."/>
            <person name="Kianian S.F."/>
            <person name="Figueroa M."/>
        </authorList>
    </citation>
    <scope>NUCLEOTIDE SEQUENCE [LARGE SCALE GENOMIC DNA]</scope>
    <source>
        <strain evidence="2">12SD80</strain>
    </source>
</reference>
<gene>
    <name evidence="3" type="ORF">PCASD_10404</name>
    <name evidence="2" type="ORF">PCASD_23144</name>
</gene>
<dbReference type="EMBL" id="PGCI01000102">
    <property type="protein sequence ID" value="PLW40413.1"/>
    <property type="molecule type" value="Genomic_DNA"/>
</dbReference>
<sequence>MIKYQDFKPRLTPPWPLNRGLEGDNGSDSFGRRSVNFRVPYFCRAVHLKRQLFTPTGRFIVLGIPV</sequence>
<evidence type="ECO:0000256" key="1">
    <source>
        <dbReference type="SAM" id="MobiDB-lite"/>
    </source>
</evidence>
<feature type="region of interest" description="Disordered" evidence="1">
    <location>
        <begin position="1"/>
        <end position="30"/>
    </location>
</feature>
<comment type="caution">
    <text evidence="2">The sequence shown here is derived from an EMBL/GenBank/DDBJ whole genome shotgun (WGS) entry which is preliminary data.</text>
</comment>
<evidence type="ECO:0000313" key="3">
    <source>
        <dbReference type="EMBL" id="PLW40413.1"/>
    </source>
</evidence>
<dbReference type="AlphaFoldDB" id="A0A2N5SA47"/>
<proteinExistence type="predicted"/>
<name>A0A2N5SA47_9BASI</name>
<evidence type="ECO:0000313" key="4">
    <source>
        <dbReference type="Proteomes" id="UP000235392"/>
    </source>
</evidence>
<organism evidence="2 4">
    <name type="scientific">Puccinia coronata f. sp. avenae</name>
    <dbReference type="NCBI Taxonomy" id="200324"/>
    <lineage>
        <taxon>Eukaryota</taxon>
        <taxon>Fungi</taxon>
        <taxon>Dikarya</taxon>
        <taxon>Basidiomycota</taxon>
        <taxon>Pucciniomycotina</taxon>
        <taxon>Pucciniomycetes</taxon>
        <taxon>Pucciniales</taxon>
        <taxon>Pucciniaceae</taxon>
        <taxon>Puccinia</taxon>
    </lineage>
</organism>